<evidence type="ECO:0000313" key="7">
    <source>
        <dbReference type="EMBL" id="KAK8243719.1"/>
    </source>
</evidence>
<dbReference type="Gene3D" id="2.170.270.10">
    <property type="entry name" value="SET domain"/>
    <property type="match status" value="1"/>
</dbReference>
<dbReference type="SUPFAM" id="SSF82199">
    <property type="entry name" value="SET domain"/>
    <property type="match status" value="1"/>
</dbReference>
<evidence type="ECO:0008006" key="9">
    <source>
        <dbReference type="Google" id="ProtNLM"/>
    </source>
</evidence>
<dbReference type="Gene3D" id="6.10.140.2220">
    <property type="match status" value="1"/>
</dbReference>
<feature type="domain" description="SET" evidence="5">
    <location>
        <begin position="6"/>
        <end position="249"/>
    </location>
</feature>
<keyword evidence="3" id="KW-0862">Zinc</keyword>
<evidence type="ECO:0000256" key="1">
    <source>
        <dbReference type="ARBA" id="ARBA00022723"/>
    </source>
</evidence>
<accession>A0ABR1YYL0</accession>
<evidence type="ECO:0000313" key="8">
    <source>
        <dbReference type="Proteomes" id="UP001492380"/>
    </source>
</evidence>
<dbReference type="InterPro" id="IPR001214">
    <property type="entry name" value="SET_dom"/>
</dbReference>
<dbReference type="PANTHER" id="PTHR12197">
    <property type="entry name" value="HISTONE-LYSINE N-METHYLTRANSFERASE SMYD"/>
    <property type="match status" value="1"/>
</dbReference>
<dbReference type="Proteomes" id="UP001492380">
    <property type="component" value="Unassembled WGS sequence"/>
</dbReference>
<dbReference type="SMART" id="SM00317">
    <property type="entry name" value="SET"/>
    <property type="match status" value="1"/>
</dbReference>
<evidence type="ECO:0000256" key="2">
    <source>
        <dbReference type="ARBA" id="ARBA00022771"/>
    </source>
</evidence>
<keyword evidence="2 4" id="KW-0863">Zinc-finger</keyword>
<keyword evidence="1" id="KW-0479">Metal-binding</keyword>
<dbReference type="InterPro" id="IPR046341">
    <property type="entry name" value="SET_dom_sf"/>
</dbReference>
<proteinExistence type="predicted"/>
<dbReference type="Gene3D" id="1.10.220.160">
    <property type="match status" value="1"/>
</dbReference>
<dbReference type="Pfam" id="PF00856">
    <property type="entry name" value="SET"/>
    <property type="match status" value="1"/>
</dbReference>
<name>A0ABR1YYL0_9PEZI</name>
<dbReference type="EMBL" id="JBBWRZ010000002">
    <property type="protein sequence ID" value="KAK8243719.1"/>
    <property type="molecule type" value="Genomic_DNA"/>
</dbReference>
<feature type="domain" description="MYND-type" evidence="6">
    <location>
        <begin position="52"/>
        <end position="100"/>
    </location>
</feature>
<evidence type="ECO:0000256" key="4">
    <source>
        <dbReference type="PROSITE-ProRule" id="PRU00134"/>
    </source>
</evidence>
<evidence type="ECO:0000259" key="5">
    <source>
        <dbReference type="PROSITE" id="PS50280"/>
    </source>
</evidence>
<evidence type="ECO:0000256" key="3">
    <source>
        <dbReference type="ARBA" id="ARBA00022833"/>
    </source>
</evidence>
<dbReference type="PROSITE" id="PS50865">
    <property type="entry name" value="ZF_MYND_2"/>
    <property type="match status" value="1"/>
</dbReference>
<dbReference type="InterPro" id="IPR050869">
    <property type="entry name" value="H3K4_H4K5_MeTrfase"/>
</dbReference>
<comment type="caution">
    <text evidence="7">The sequence shown here is derived from an EMBL/GenBank/DDBJ whole genome shotgun (WGS) entry which is preliminary data.</text>
</comment>
<gene>
    <name evidence="7" type="ORF">HDK90DRAFT_447532</name>
</gene>
<protein>
    <recommendedName>
        <fullName evidence="9">Suppressor of anucleate metulae protein B</fullName>
    </recommendedName>
</protein>
<dbReference type="PANTHER" id="PTHR12197:SF251">
    <property type="entry name" value="EG:BACR7C10.4 PROTEIN"/>
    <property type="match status" value="1"/>
</dbReference>
<evidence type="ECO:0000259" key="6">
    <source>
        <dbReference type="PROSITE" id="PS50865"/>
    </source>
</evidence>
<organism evidence="7 8">
    <name type="scientific">Phyllosticta capitalensis</name>
    <dbReference type="NCBI Taxonomy" id="121624"/>
    <lineage>
        <taxon>Eukaryota</taxon>
        <taxon>Fungi</taxon>
        <taxon>Dikarya</taxon>
        <taxon>Ascomycota</taxon>
        <taxon>Pezizomycotina</taxon>
        <taxon>Dothideomycetes</taxon>
        <taxon>Dothideomycetes incertae sedis</taxon>
        <taxon>Botryosphaeriales</taxon>
        <taxon>Phyllostictaceae</taxon>
        <taxon>Phyllosticta</taxon>
    </lineage>
</organism>
<dbReference type="Pfam" id="PF01753">
    <property type="entry name" value="zf-MYND"/>
    <property type="match status" value="1"/>
</dbReference>
<dbReference type="InterPro" id="IPR002893">
    <property type="entry name" value="Znf_MYND"/>
</dbReference>
<dbReference type="PROSITE" id="PS50280">
    <property type="entry name" value="SET"/>
    <property type="match status" value="1"/>
</dbReference>
<keyword evidence="8" id="KW-1185">Reference proteome</keyword>
<reference evidence="7 8" key="1">
    <citation type="submission" date="2024-04" db="EMBL/GenBank/DDBJ databases">
        <title>Phyllosticta paracitricarpa is synonymous to the EU quarantine fungus P. citricarpa based on phylogenomic analyses.</title>
        <authorList>
            <consortium name="Lawrence Berkeley National Laboratory"/>
            <person name="Van Ingen-Buijs V.A."/>
            <person name="Van Westerhoven A.C."/>
            <person name="Haridas S."/>
            <person name="Skiadas P."/>
            <person name="Martin F."/>
            <person name="Groenewald J.Z."/>
            <person name="Crous P.W."/>
            <person name="Seidl M.F."/>
        </authorList>
    </citation>
    <scope>NUCLEOTIDE SEQUENCE [LARGE SCALE GENOMIC DNA]</scope>
    <source>
        <strain evidence="7 8">CBS 123374</strain>
    </source>
</reference>
<sequence length="547" mass="61293">MATEILKAVKKQSPIEGNGLFAKEDIPAGKLIFSLPRPLLAAVDRTKLSHYCANCFTLAGDGSAGSQSLQLKSCAGCRHVWYCGKSCQAASWKRGHKCQCGPMKAIPLGQNLPHAARTVVQALCMRKAGKISDEEWNAFHTLPSHEDSLRQQPDWETHAIMALGALHYSGTDDVFDTDEAIGVYCRVIANSLTLTNPGLVPIGICLDPFACSANHSCDPNTFVVFDGPQIFFRALKPIAKDEEILVSYIDEANPFQYRQKELLERYHFVCNCSKCQKGNDAADERLPIPTPEQEQVMSKIAANLPKPAHSTSPLGLNLAAIEAHAFEVAEKEAGTPEADPRHATEGVVPALQMLNSTGIWPSHRQPFPALAEEFIRRESLFGPKRGNGYEYVPKSWLFQMHRYALIDSKLYPPHHPVHPMHIWSLVLPTMHIVKPDEFSARQEIQDAVGAELIKRLEPMHFLVDLINEMETSVKMSHGVDSTYGQQILQRAMFTRSTFEGWMKDMGWYKKYDEAGMKKRKKAAEDIAREVEKKRGAWWDEMMKKGRV</sequence>